<comment type="caution">
    <text evidence="2">The sequence shown here is derived from an EMBL/GenBank/DDBJ whole genome shotgun (WGS) entry which is preliminary data.</text>
</comment>
<reference evidence="2 3" key="2">
    <citation type="submission" date="2017-10" db="EMBL/GenBank/DDBJ databases">
        <title>Genome analyses suggest a sexual origin of heterokaryosis in a supposedly ancient asexual fungus.</title>
        <authorList>
            <person name="Corradi N."/>
            <person name="Sedzielewska K."/>
            <person name="Noel J."/>
            <person name="Charron P."/>
            <person name="Farinelli L."/>
            <person name="Marton T."/>
            <person name="Kruger M."/>
            <person name="Pelin A."/>
            <person name="Brachmann A."/>
            <person name="Corradi N."/>
        </authorList>
    </citation>
    <scope>NUCLEOTIDE SEQUENCE [LARGE SCALE GENOMIC DNA]</scope>
    <source>
        <strain evidence="2 3">A1</strain>
    </source>
</reference>
<evidence type="ECO:0000313" key="3">
    <source>
        <dbReference type="Proteomes" id="UP000232688"/>
    </source>
</evidence>
<dbReference type="AlphaFoldDB" id="A0A2N0SEK2"/>
<sequence>MTNNRTDPSPCHIFQHFKKKVFTCLLIIIVEKLCSISPFALFAIHNCLERFKISIYLLFERFFNGFV</sequence>
<protein>
    <submittedName>
        <fullName evidence="2">Uncharacterized protein</fullName>
    </submittedName>
</protein>
<feature type="transmembrane region" description="Helical" evidence="1">
    <location>
        <begin position="21"/>
        <end position="44"/>
    </location>
</feature>
<accession>A0A2N0SEK2</accession>
<reference evidence="2 3" key="1">
    <citation type="submission" date="2017-10" db="EMBL/GenBank/DDBJ databases">
        <title>Extensive intraspecific genome diversity in a model arbuscular mycorrhizal fungus.</title>
        <authorList>
            <person name="Chen E.C.H."/>
            <person name="Morin E."/>
            <person name="Baudet D."/>
            <person name="Noel J."/>
            <person name="Ndikumana S."/>
            <person name="Charron P."/>
            <person name="St-Onge C."/>
            <person name="Giorgi J."/>
            <person name="Grigoriev I.V."/>
            <person name="Roux C."/>
            <person name="Martin F.M."/>
            <person name="Corradi N."/>
        </authorList>
    </citation>
    <scope>NUCLEOTIDE SEQUENCE [LARGE SCALE GENOMIC DNA]</scope>
    <source>
        <strain evidence="2 3">A1</strain>
    </source>
</reference>
<keyword evidence="1" id="KW-0812">Transmembrane</keyword>
<evidence type="ECO:0000313" key="2">
    <source>
        <dbReference type="EMBL" id="PKC73988.1"/>
    </source>
</evidence>
<keyword evidence="1" id="KW-1133">Transmembrane helix</keyword>
<dbReference type="EMBL" id="LLXH01000067">
    <property type="protein sequence ID" value="PKC73988.1"/>
    <property type="molecule type" value="Genomic_DNA"/>
</dbReference>
<proteinExistence type="predicted"/>
<dbReference type="VEuPathDB" id="FungiDB:RhiirA1_227450"/>
<evidence type="ECO:0000256" key="1">
    <source>
        <dbReference type="SAM" id="Phobius"/>
    </source>
</evidence>
<keyword evidence="1" id="KW-0472">Membrane</keyword>
<organism evidence="2 3">
    <name type="scientific">Rhizophagus irregularis</name>
    <dbReference type="NCBI Taxonomy" id="588596"/>
    <lineage>
        <taxon>Eukaryota</taxon>
        <taxon>Fungi</taxon>
        <taxon>Fungi incertae sedis</taxon>
        <taxon>Mucoromycota</taxon>
        <taxon>Glomeromycotina</taxon>
        <taxon>Glomeromycetes</taxon>
        <taxon>Glomerales</taxon>
        <taxon>Glomeraceae</taxon>
        <taxon>Rhizophagus</taxon>
    </lineage>
</organism>
<dbReference type="Proteomes" id="UP000232688">
    <property type="component" value="Unassembled WGS sequence"/>
</dbReference>
<name>A0A2N0SEK2_9GLOM</name>
<gene>
    <name evidence="2" type="ORF">RhiirA1_227450</name>
</gene>